<organism evidence="5 6">
    <name type="scientific">Limosilactobacillus coleohominis</name>
    <dbReference type="NCBI Taxonomy" id="181675"/>
    <lineage>
        <taxon>Bacteria</taxon>
        <taxon>Bacillati</taxon>
        <taxon>Bacillota</taxon>
        <taxon>Bacilli</taxon>
        <taxon>Lactobacillales</taxon>
        <taxon>Lactobacillaceae</taxon>
        <taxon>Limosilactobacillus</taxon>
    </lineage>
</organism>
<proteinExistence type="predicted"/>
<protein>
    <submittedName>
        <fullName evidence="5">GntR family transcriptional regulator</fullName>
    </submittedName>
</protein>
<dbReference type="InterPro" id="IPR036388">
    <property type="entry name" value="WH-like_DNA-bd_sf"/>
</dbReference>
<dbReference type="PANTHER" id="PTHR30146">
    <property type="entry name" value="LACI-RELATED TRANSCRIPTIONAL REPRESSOR"/>
    <property type="match status" value="1"/>
</dbReference>
<accession>A0ABS2GYZ9</accession>
<dbReference type="RefSeq" id="WP_204785343.1">
    <property type="nucleotide sequence ID" value="NZ_CALVGD010000055.1"/>
</dbReference>
<dbReference type="SUPFAM" id="SSF53822">
    <property type="entry name" value="Periplasmic binding protein-like I"/>
    <property type="match status" value="1"/>
</dbReference>
<evidence type="ECO:0000256" key="3">
    <source>
        <dbReference type="ARBA" id="ARBA00023163"/>
    </source>
</evidence>
<dbReference type="SUPFAM" id="SSF46785">
    <property type="entry name" value="Winged helix' DNA-binding domain"/>
    <property type="match status" value="1"/>
</dbReference>
<dbReference type="Pfam" id="PF00392">
    <property type="entry name" value="GntR"/>
    <property type="match status" value="1"/>
</dbReference>
<dbReference type="PANTHER" id="PTHR30146:SF150">
    <property type="entry name" value="ARABINOSE METABOLISM TRANSCRIPTIONAL REPRESSOR"/>
    <property type="match status" value="1"/>
</dbReference>
<evidence type="ECO:0000313" key="6">
    <source>
        <dbReference type="Proteomes" id="UP000785625"/>
    </source>
</evidence>
<dbReference type="Gene3D" id="1.10.10.10">
    <property type="entry name" value="Winged helix-like DNA-binding domain superfamily/Winged helix DNA-binding domain"/>
    <property type="match status" value="1"/>
</dbReference>
<keyword evidence="2" id="KW-0238">DNA-binding</keyword>
<dbReference type="InterPro" id="IPR000524">
    <property type="entry name" value="Tscrpt_reg_HTH_GntR"/>
</dbReference>
<keyword evidence="6" id="KW-1185">Reference proteome</keyword>
<evidence type="ECO:0000256" key="2">
    <source>
        <dbReference type="ARBA" id="ARBA00023125"/>
    </source>
</evidence>
<dbReference type="Proteomes" id="UP000785625">
    <property type="component" value="Unassembled WGS sequence"/>
</dbReference>
<gene>
    <name evidence="5" type="ORF">H5975_06345</name>
</gene>
<dbReference type="InterPro" id="IPR033532">
    <property type="entry name" value="AraR_ligand_bind_dom"/>
</dbReference>
<dbReference type="InterPro" id="IPR036390">
    <property type="entry name" value="WH_DNA-bd_sf"/>
</dbReference>
<comment type="caution">
    <text evidence="5">The sequence shown here is derived from an EMBL/GenBank/DDBJ whole genome shotgun (WGS) entry which is preliminary data.</text>
</comment>
<name>A0ABS2GYZ9_9LACO</name>
<keyword evidence="1" id="KW-0805">Transcription regulation</keyword>
<dbReference type="SMART" id="SM00345">
    <property type="entry name" value="HTH_GNTR"/>
    <property type="match status" value="1"/>
</dbReference>
<dbReference type="InterPro" id="IPR028082">
    <property type="entry name" value="Peripla_BP_I"/>
</dbReference>
<feature type="domain" description="HTH gntR-type" evidence="4">
    <location>
        <begin position="2"/>
        <end position="70"/>
    </location>
</feature>
<dbReference type="PROSITE" id="PS50949">
    <property type="entry name" value="HTH_GNTR"/>
    <property type="match status" value="1"/>
</dbReference>
<evidence type="ECO:0000259" key="4">
    <source>
        <dbReference type="PROSITE" id="PS50949"/>
    </source>
</evidence>
<evidence type="ECO:0000256" key="1">
    <source>
        <dbReference type="ARBA" id="ARBA00023015"/>
    </source>
</evidence>
<dbReference type="Pfam" id="PF13377">
    <property type="entry name" value="Peripla_BP_3"/>
    <property type="match status" value="1"/>
</dbReference>
<dbReference type="EMBL" id="JACJKU010000064">
    <property type="protein sequence ID" value="MBM6941086.1"/>
    <property type="molecule type" value="Genomic_DNA"/>
</dbReference>
<dbReference type="InterPro" id="IPR046335">
    <property type="entry name" value="LacI/GalR-like_sensor"/>
</dbReference>
<dbReference type="PRINTS" id="PR00035">
    <property type="entry name" value="HTHGNTR"/>
</dbReference>
<evidence type="ECO:0000313" key="5">
    <source>
        <dbReference type="EMBL" id="MBM6941086.1"/>
    </source>
</evidence>
<keyword evidence="3" id="KW-0804">Transcription</keyword>
<dbReference type="Gene3D" id="3.40.50.2300">
    <property type="match status" value="2"/>
</dbReference>
<dbReference type="CDD" id="cd07377">
    <property type="entry name" value="WHTH_GntR"/>
    <property type="match status" value="1"/>
</dbReference>
<sequence length="360" mass="40922">MTTKYEKVKEQIRRVISSGQYQPGDQLPTESTLMDKYGVSRYTIRRAMGELENEHYIYRIQGGGMFVEDWQAQRQQQPVNQKVVGVITTHLADYIFPSIISGIDRSLSQQGYSILLGNTHNDHPQERISLQRMLDSNVDGLIIEPTQSARPNPNRDLYDQIAKSHIPALFINAHYDNSSLPFIDVDDRQTEHDLVSRLFDKGHQRILGIFKIDDMQGVDRLQGYMDAYMEHPSMMLMSDVIMYQSSDDIAHIFAKIAQYLKASDRPTAIACYNDQLAIQVMDVVRSIGLKIPEDVSVVGFDDYQLSAYVLPGLTTVAHPKNQMGMDAGNMILKLIKGEDVKPIIYHPKIIERSSVKDLTK</sequence>
<reference evidence="5 6" key="1">
    <citation type="journal article" date="2021" name="Sci. Rep.">
        <title>The distribution of antibiotic resistance genes in chicken gut microbiota commensals.</title>
        <authorList>
            <person name="Juricova H."/>
            <person name="Matiasovicova J."/>
            <person name="Kubasova T."/>
            <person name="Cejkova D."/>
            <person name="Rychlik I."/>
        </authorList>
    </citation>
    <scope>NUCLEOTIDE SEQUENCE [LARGE SCALE GENOMIC DNA]</scope>
    <source>
        <strain evidence="5 6">An574</strain>
    </source>
</reference>
<dbReference type="CDD" id="cd01541">
    <property type="entry name" value="PBP1_AraR"/>
    <property type="match status" value="1"/>
</dbReference>